<dbReference type="NCBIfam" id="TIGR01308">
    <property type="entry name" value="rpmD_bact"/>
    <property type="match status" value="1"/>
</dbReference>
<dbReference type="InterPro" id="IPR005996">
    <property type="entry name" value="Ribosomal_uL30_bac-type"/>
</dbReference>
<dbReference type="Proteomes" id="UP000194003">
    <property type="component" value="Unassembled WGS sequence"/>
</dbReference>
<name>A0A1Y2K498_9PROT</name>
<dbReference type="InterPro" id="IPR016082">
    <property type="entry name" value="Ribosomal_uL30_ferredoxin-like"/>
</dbReference>
<dbReference type="GO" id="GO:0003735">
    <property type="term" value="F:structural constituent of ribosome"/>
    <property type="evidence" value="ECO:0007669"/>
    <property type="project" value="InterPro"/>
</dbReference>
<dbReference type="PIRSF" id="PIRSF002211">
    <property type="entry name" value="Ribosomal_L30_bac-type"/>
    <property type="match status" value="1"/>
</dbReference>
<dbReference type="EMBL" id="LVJN01000020">
    <property type="protein sequence ID" value="OSM02466.1"/>
    <property type="molecule type" value="Genomic_DNA"/>
</dbReference>
<dbReference type="HAMAP" id="MF_01371_B">
    <property type="entry name" value="Ribosomal_uL30_B"/>
    <property type="match status" value="1"/>
</dbReference>
<dbReference type="GO" id="GO:0022625">
    <property type="term" value="C:cytosolic large ribosomal subunit"/>
    <property type="evidence" value="ECO:0007669"/>
    <property type="project" value="TreeGrafter"/>
</dbReference>
<sequence>MATLKVKLVRSVIGRPEKQHKIVKSLGLSKMNRERELPDNPAIRGQIDKIKHLVEVA</sequence>
<dbReference type="Gene3D" id="3.30.1390.20">
    <property type="entry name" value="Ribosomal protein L30, ferredoxin-like fold domain"/>
    <property type="match status" value="1"/>
</dbReference>
<keyword evidence="3 5" id="KW-0689">Ribosomal protein</keyword>
<keyword evidence="8" id="KW-1185">Reference proteome</keyword>
<organism evidence="7 8">
    <name type="scientific">Magnetofaba australis IT-1</name>
    <dbReference type="NCBI Taxonomy" id="1434232"/>
    <lineage>
        <taxon>Bacteria</taxon>
        <taxon>Pseudomonadati</taxon>
        <taxon>Pseudomonadota</taxon>
        <taxon>Magnetococcia</taxon>
        <taxon>Magnetococcales</taxon>
        <taxon>Magnetococcaceae</taxon>
        <taxon>Magnetofaba</taxon>
    </lineage>
</organism>
<dbReference type="AlphaFoldDB" id="A0A1Y2K498"/>
<dbReference type="CDD" id="cd01658">
    <property type="entry name" value="Ribosomal_L30"/>
    <property type="match status" value="1"/>
</dbReference>
<proteinExistence type="inferred from homology"/>
<feature type="domain" description="Large ribosomal subunit protein uL30-like ferredoxin-like fold" evidence="6">
    <location>
        <begin position="4"/>
        <end position="54"/>
    </location>
</feature>
<accession>A0A1Y2K498</accession>
<dbReference type="PANTHER" id="PTHR15892:SF2">
    <property type="entry name" value="LARGE RIBOSOMAL SUBUNIT PROTEIN UL30M"/>
    <property type="match status" value="1"/>
</dbReference>
<evidence type="ECO:0000259" key="6">
    <source>
        <dbReference type="Pfam" id="PF00327"/>
    </source>
</evidence>
<dbReference type="SUPFAM" id="SSF55129">
    <property type="entry name" value="Ribosomal protein L30p/L7e"/>
    <property type="match status" value="1"/>
</dbReference>
<evidence type="ECO:0000256" key="2">
    <source>
        <dbReference type="ARBA" id="ARBA00011838"/>
    </source>
</evidence>
<keyword evidence="4 5" id="KW-0687">Ribonucleoprotein</keyword>
<evidence type="ECO:0000256" key="5">
    <source>
        <dbReference type="HAMAP-Rule" id="MF_01371"/>
    </source>
</evidence>
<protein>
    <recommendedName>
        <fullName evidence="5">Large ribosomal subunit protein uL30</fullName>
    </recommendedName>
</protein>
<comment type="subunit">
    <text evidence="2 5">Part of the 50S ribosomal subunit.</text>
</comment>
<dbReference type="Pfam" id="PF00327">
    <property type="entry name" value="Ribosomal_L30"/>
    <property type="match status" value="1"/>
</dbReference>
<reference evidence="7 8" key="1">
    <citation type="journal article" date="2016" name="BMC Genomics">
        <title>Combined genomic and structural analyses of a cultured magnetotactic bacterium reveals its niche adaptation to a dynamic environment.</title>
        <authorList>
            <person name="Araujo A.C."/>
            <person name="Morillo V."/>
            <person name="Cypriano J."/>
            <person name="Teixeira L.C."/>
            <person name="Leao P."/>
            <person name="Lyra S."/>
            <person name="Almeida L.G."/>
            <person name="Bazylinski D.A."/>
            <person name="Vasconcellos A.T."/>
            <person name="Abreu F."/>
            <person name="Lins U."/>
        </authorList>
    </citation>
    <scope>NUCLEOTIDE SEQUENCE [LARGE SCALE GENOMIC DNA]</scope>
    <source>
        <strain evidence="7 8">IT-1</strain>
    </source>
</reference>
<dbReference type="RefSeq" id="WP_085445321.1">
    <property type="nucleotide sequence ID" value="NZ_LVJN01000020.1"/>
</dbReference>
<comment type="caution">
    <text evidence="7">The sequence shown here is derived from an EMBL/GenBank/DDBJ whole genome shotgun (WGS) entry which is preliminary data.</text>
</comment>
<evidence type="ECO:0000256" key="3">
    <source>
        <dbReference type="ARBA" id="ARBA00022980"/>
    </source>
</evidence>
<dbReference type="OrthoDB" id="9812790at2"/>
<gene>
    <name evidence="5" type="primary">rpmD</name>
    <name evidence="7" type="ORF">MAIT1_02610</name>
</gene>
<dbReference type="PANTHER" id="PTHR15892">
    <property type="entry name" value="MITOCHONDRIAL RIBOSOMAL PROTEIN L30"/>
    <property type="match status" value="1"/>
</dbReference>
<evidence type="ECO:0000313" key="7">
    <source>
        <dbReference type="EMBL" id="OSM02466.1"/>
    </source>
</evidence>
<dbReference type="InterPro" id="IPR036919">
    <property type="entry name" value="Ribo_uL30_ferredoxin-like_sf"/>
</dbReference>
<dbReference type="GO" id="GO:0006412">
    <property type="term" value="P:translation"/>
    <property type="evidence" value="ECO:0007669"/>
    <property type="project" value="UniProtKB-UniRule"/>
</dbReference>
<comment type="similarity">
    <text evidence="1 5">Belongs to the universal ribosomal protein uL30 family.</text>
</comment>
<dbReference type="STRING" id="1434232.MAIT1_02610"/>
<evidence type="ECO:0000256" key="1">
    <source>
        <dbReference type="ARBA" id="ARBA00007594"/>
    </source>
</evidence>
<evidence type="ECO:0000256" key="4">
    <source>
        <dbReference type="ARBA" id="ARBA00023274"/>
    </source>
</evidence>
<evidence type="ECO:0000313" key="8">
    <source>
        <dbReference type="Proteomes" id="UP000194003"/>
    </source>
</evidence>